<evidence type="ECO:0000256" key="8">
    <source>
        <dbReference type="HAMAP-Rule" id="MF_00258"/>
    </source>
</evidence>
<dbReference type="GO" id="GO:0071555">
    <property type="term" value="P:cell wall organization"/>
    <property type="evidence" value="ECO:0007669"/>
    <property type="project" value="UniProtKB-KW"/>
</dbReference>
<dbReference type="GO" id="GO:0009252">
    <property type="term" value="P:peptidoglycan biosynthetic process"/>
    <property type="evidence" value="ECO:0007669"/>
    <property type="project" value="UniProtKB-UniRule"/>
</dbReference>
<evidence type="ECO:0000256" key="1">
    <source>
        <dbReference type="ARBA" id="ARBA00001602"/>
    </source>
</evidence>
<feature type="binding site" evidence="8">
    <location>
        <begin position="192"/>
        <end position="193"/>
    </location>
    <ligand>
        <name>substrate</name>
    </ligand>
</feature>
<dbReference type="EC" id="5.1.1.3" evidence="2 8"/>
<comment type="pathway">
    <text evidence="8">Cell wall biogenesis; peptidoglycan biosynthesis.</text>
</comment>
<evidence type="ECO:0000313" key="9">
    <source>
        <dbReference type="EMBL" id="QIW22163.1"/>
    </source>
</evidence>
<dbReference type="Gene3D" id="3.40.50.1860">
    <property type="match status" value="2"/>
</dbReference>
<dbReference type="UniPathway" id="UPA00219"/>
<dbReference type="GO" id="GO:0008360">
    <property type="term" value="P:regulation of cell shape"/>
    <property type="evidence" value="ECO:0007669"/>
    <property type="project" value="UniProtKB-KW"/>
</dbReference>
<feature type="binding site" evidence="8">
    <location>
        <begin position="49"/>
        <end position="50"/>
    </location>
    <ligand>
        <name>substrate</name>
    </ligand>
</feature>
<keyword evidence="4 8" id="KW-0573">Peptidoglycan synthesis</keyword>
<feature type="active site" description="Proton donor/acceptor" evidence="8">
    <location>
        <position position="80"/>
    </location>
</feature>
<dbReference type="SUPFAM" id="SSF53681">
    <property type="entry name" value="Aspartate/glutamate racemase"/>
    <property type="match status" value="2"/>
</dbReference>
<dbReference type="PANTHER" id="PTHR21198:SF2">
    <property type="entry name" value="GLUTAMATE RACEMASE"/>
    <property type="match status" value="1"/>
</dbReference>
<dbReference type="PROSITE" id="PS00924">
    <property type="entry name" value="ASP_GLU_RACEMASE_2"/>
    <property type="match status" value="1"/>
</dbReference>
<evidence type="ECO:0000256" key="7">
    <source>
        <dbReference type="ARBA" id="ARBA00070053"/>
    </source>
</evidence>
<dbReference type="Pfam" id="PF01177">
    <property type="entry name" value="Asp_Glu_race"/>
    <property type="match status" value="1"/>
</dbReference>
<dbReference type="AlphaFoldDB" id="A0A6H0TNP4"/>
<proteinExistence type="inferred from homology"/>
<protein>
    <recommendedName>
        <fullName evidence="7 8">Glutamate racemase</fullName>
        <ecNumber evidence="2 8">5.1.1.3</ecNumber>
    </recommendedName>
</protein>
<keyword evidence="5 8" id="KW-0413">Isomerase</keyword>
<feature type="active site" description="Proton donor/acceptor" evidence="8">
    <location>
        <position position="191"/>
    </location>
</feature>
<feature type="binding site" evidence="8">
    <location>
        <begin position="17"/>
        <end position="18"/>
    </location>
    <ligand>
        <name>substrate</name>
    </ligand>
</feature>
<dbReference type="GO" id="GO:0042802">
    <property type="term" value="F:identical protein binding"/>
    <property type="evidence" value="ECO:0007669"/>
    <property type="project" value="UniProtKB-ARBA"/>
</dbReference>
<dbReference type="InterPro" id="IPR018187">
    <property type="entry name" value="Asp/Glu_racemase_AS_1"/>
</dbReference>
<dbReference type="InterPro" id="IPR015942">
    <property type="entry name" value="Asp/Glu/hydantoin_racemase"/>
</dbReference>
<keyword evidence="3 8" id="KW-0133">Cell shape</keyword>
<feature type="binding site" evidence="8">
    <location>
        <begin position="81"/>
        <end position="82"/>
    </location>
    <ligand>
        <name>substrate</name>
    </ligand>
</feature>
<dbReference type="PROSITE" id="PS00923">
    <property type="entry name" value="ASP_GLU_RACEMASE_1"/>
    <property type="match status" value="1"/>
</dbReference>
<dbReference type="InterPro" id="IPR033134">
    <property type="entry name" value="Asp/Glu_racemase_AS_2"/>
</dbReference>
<dbReference type="FunFam" id="3.40.50.1860:FF:000002">
    <property type="entry name" value="Glutamate racemase"/>
    <property type="match status" value="1"/>
</dbReference>
<dbReference type="NCBIfam" id="NF002035">
    <property type="entry name" value="PRK00865.1-3"/>
    <property type="match status" value="1"/>
</dbReference>
<comment type="catalytic activity">
    <reaction evidence="1 8">
        <text>L-glutamate = D-glutamate</text>
        <dbReference type="Rhea" id="RHEA:12813"/>
        <dbReference type="ChEBI" id="CHEBI:29985"/>
        <dbReference type="ChEBI" id="CHEBI:29986"/>
        <dbReference type="EC" id="5.1.1.3"/>
    </reaction>
</comment>
<sequence length="276" mass="30639">MGLVNSVRHEKAIGVLDSGVGGLTVAKEIMRQLPKESIYYFGDTKRCPYGSRTTDEVYKFTLEMINFLKQFPLKAIVIACNTATSVVLPHIQHEIDIPIIGVINAGARAAIKNTQNNNIGIIGTNVTINSNAYKHKMCELNPNINVLSLACPTLAPLVEKELNNKKLLKTEVRNALQPLLHTNIDTLVLGCTHYPHLTEYIQEILEDNVSVISSSEETARELSAILEHNNLLSLGTSKKDNFYVTGSVEDFNEIAEKWLQKKIDAHFVNLESTISI</sequence>
<comment type="similarity">
    <text evidence="8">Belongs to the aspartate/glutamate racemases family.</text>
</comment>
<comment type="function">
    <text evidence="8">Provides the (R)-glutamate required for cell wall biosynthesis.</text>
</comment>
<reference evidence="10" key="1">
    <citation type="submission" date="2019-02" db="EMBL/GenBank/DDBJ databases">
        <title>Structural and Functional analysis of Lanthipeptide from Bacillus thuringiensis serovar andalousiensis B23193.</title>
        <authorList>
            <person name="Andreeva J.V."/>
            <person name="Grigoreva A."/>
        </authorList>
    </citation>
    <scope>NUCLEOTIDE SEQUENCE [LARGE SCALE GENOMIC DNA]</scope>
    <source>
        <strain evidence="10">B23193</strain>
    </source>
</reference>
<dbReference type="InterPro" id="IPR004391">
    <property type="entry name" value="Glu_race"/>
</dbReference>
<evidence type="ECO:0000313" key="10">
    <source>
        <dbReference type="Proteomes" id="UP000501374"/>
    </source>
</evidence>
<dbReference type="NCBIfam" id="TIGR00067">
    <property type="entry name" value="glut_race"/>
    <property type="match status" value="1"/>
</dbReference>
<dbReference type="Proteomes" id="UP000501374">
    <property type="component" value="Chromosome"/>
</dbReference>
<dbReference type="RefSeq" id="WP_172555740.1">
    <property type="nucleotide sequence ID" value="NZ_CP035727.2"/>
</dbReference>
<keyword evidence="6 8" id="KW-0961">Cell wall biogenesis/degradation</keyword>
<dbReference type="GO" id="GO:0008881">
    <property type="term" value="F:glutamate racemase activity"/>
    <property type="evidence" value="ECO:0007669"/>
    <property type="project" value="UniProtKB-UniRule"/>
</dbReference>
<dbReference type="EMBL" id="CP035727">
    <property type="protein sequence ID" value="QIW22163.1"/>
    <property type="molecule type" value="Genomic_DNA"/>
</dbReference>
<evidence type="ECO:0000256" key="3">
    <source>
        <dbReference type="ARBA" id="ARBA00022960"/>
    </source>
</evidence>
<gene>
    <name evidence="9" type="primary">racE</name>
    <name evidence="8" type="synonym">murI</name>
    <name evidence="9" type="ORF">EVG22_29100</name>
</gene>
<evidence type="ECO:0000256" key="5">
    <source>
        <dbReference type="ARBA" id="ARBA00023235"/>
    </source>
</evidence>
<name>A0A6H0TNP4_BACTU</name>
<dbReference type="PANTHER" id="PTHR21198">
    <property type="entry name" value="GLUTAMATE RACEMASE"/>
    <property type="match status" value="1"/>
</dbReference>
<organism evidence="9 10">
    <name type="scientific">Bacillus thuringiensis serovar andalousiensis</name>
    <dbReference type="NCBI Taxonomy" id="257985"/>
    <lineage>
        <taxon>Bacteria</taxon>
        <taxon>Bacillati</taxon>
        <taxon>Bacillota</taxon>
        <taxon>Bacilli</taxon>
        <taxon>Bacillales</taxon>
        <taxon>Bacillaceae</taxon>
        <taxon>Bacillus</taxon>
        <taxon>Bacillus cereus group</taxon>
    </lineage>
</organism>
<evidence type="ECO:0000256" key="4">
    <source>
        <dbReference type="ARBA" id="ARBA00022984"/>
    </source>
</evidence>
<evidence type="ECO:0000256" key="2">
    <source>
        <dbReference type="ARBA" id="ARBA00013090"/>
    </source>
</evidence>
<accession>A0A6H0TNP4</accession>
<dbReference type="HAMAP" id="MF_00258">
    <property type="entry name" value="Glu_racemase"/>
    <property type="match status" value="1"/>
</dbReference>
<dbReference type="InterPro" id="IPR001920">
    <property type="entry name" value="Asp/Glu_race"/>
</dbReference>
<evidence type="ECO:0000256" key="6">
    <source>
        <dbReference type="ARBA" id="ARBA00023316"/>
    </source>
</evidence>